<dbReference type="InterPro" id="IPR000630">
    <property type="entry name" value="Ribosomal_uS8"/>
</dbReference>
<dbReference type="SUPFAM" id="SSF56047">
    <property type="entry name" value="Ribosomal protein S8"/>
    <property type="match status" value="1"/>
</dbReference>
<evidence type="ECO:0000256" key="2">
    <source>
        <dbReference type="ARBA" id="ARBA00022980"/>
    </source>
</evidence>
<dbReference type="AlphaFoldDB" id="A0A0G1M4H2"/>
<dbReference type="Pfam" id="PF00410">
    <property type="entry name" value="Ribosomal_S8"/>
    <property type="match status" value="1"/>
</dbReference>
<dbReference type="HAMAP" id="MF_01302_B">
    <property type="entry name" value="Ribosomal_uS8_B"/>
    <property type="match status" value="1"/>
</dbReference>
<comment type="similarity">
    <text evidence="1 5 6">Belongs to the universal ribosomal protein uS8 family.</text>
</comment>
<dbReference type="FunFam" id="3.30.1490.10:FF:000001">
    <property type="entry name" value="30S ribosomal protein S8"/>
    <property type="match status" value="1"/>
</dbReference>
<dbReference type="Gene3D" id="3.30.1490.10">
    <property type="match status" value="1"/>
</dbReference>
<keyword evidence="2 5" id="KW-0689">Ribosomal protein</keyword>
<proteinExistence type="inferred from homology"/>
<dbReference type="InterPro" id="IPR047863">
    <property type="entry name" value="Ribosomal_uS8_CS"/>
</dbReference>
<evidence type="ECO:0000256" key="5">
    <source>
        <dbReference type="HAMAP-Rule" id="MF_01302"/>
    </source>
</evidence>
<reference evidence="7 8" key="1">
    <citation type="journal article" date="2015" name="Nature">
        <title>rRNA introns, odd ribosomes, and small enigmatic genomes across a large radiation of phyla.</title>
        <authorList>
            <person name="Brown C.T."/>
            <person name="Hug L.A."/>
            <person name="Thomas B.C."/>
            <person name="Sharon I."/>
            <person name="Castelle C.J."/>
            <person name="Singh A."/>
            <person name="Wilkins M.J."/>
            <person name="Williams K.H."/>
            <person name="Banfield J.F."/>
        </authorList>
    </citation>
    <scope>NUCLEOTIDE SEQUENCE [LARGE SCALE GENOMIC DNA]</scope>
</reference>
<dbReference type="NCBIfam" id="NF001109">
    <property type="entry name" value="PRK00136.1"/>
    <property type="match status" value="1"/>
</dbReference>
<accession>A0A0G1M4H2</accession>
<dbReference type="Gene3D" id="3.30.1370.30">
    <property type="match status" value="1"/>
</dbReference>
<dbReference type="GO" id="GO:0006412">
    <property type="term" value="P:translation"/>
    <property type="evidence" value="ECO:0007669"/>
    <property type="project" value="UniProtKB-UniRule"/>
</dbReference>
<dbReference type="PANTHER" id="PTHR11758">
    <property type="entry name" value="40S RIBOSOMAL PROTEIN S15A"/>
    <property type="match status" value="1"/>
</dbReference>
<keyword evidence="5" id="KW-0694">RNA-binding</keyword>
<evidence type="ECO:0000256" key="3">
    <source>
        <dbReference type="ARBA" id="ARBA00023274"/>
    </source>
</evidence>
<keyword evidence="3 5" id="KW-0687">Ribonucleoprotein</keyword>
<organism evidence="7 8">
    <name type="scientific">Candidatus Amesbacteria bacterium GW2011_GWC2_45_19</name>
    <dbReference type="NCBI Taxonomy" id="1618366"/>
    <lineage>
        <taxon>Bacteria</taxon>
        <taxon>Candidatus Amesiibacteriota</taxon>
    </lineage>
</organism>
<comment type="subunit">
    <text evidence="5">Part of the 30S ribosomal subunit. Contacts proteins S5 and S12.</text>
</comment>
<keyword evidence="5" id="KW-0699">rRNA-binding</keyword>
<dbReference type="GO" id="GO:0019843">
    <property type="term" value="F:rRNA binding"/>
    <property type="evidence" value="ECO:0007669"/>
    <property type="project" value="UniProtKB-UniRule"/>
</dbReference>
<dbReference type="GO" id="GO:0005737">
    <property type="term" value="C:cytoplasm"/>
    <property type="evidence" value="ECO:0007669"/>
    <property type="project" value="UniProtKB-ARBA"/>
</dbReference>
<dbReference type="PATRIC" id="fig|1618366.3.peg.455"/>
<evidence type="ECO:0000313" key="7">
    <source>
        <dbReference type="EMBL" id="KKU03094.1"/>
    </source>
</evidence>
<dbReference type="PROSITE" id="PS00053">
    <property type="entry name" value="RIBOSOMAL_S8"/>
    <property type="match status" value="1"/>
</dbReference>
<protein>
    <recommendedName>
        <fullName evidence="4 5">Small ribosomal subunit protein uS8</fullName>
    </recommendedName>
</protein>
<evidence type="ECO:0000256" key="1">
    <source>
        <dbReference type="ARBA" id="ARBA00006471"/>
    </source>
</evidence>
<dbReference type="GO" id="GO:0005840">
    <property type="term" value="C:ribosome"/>
    <property type="evidence" value="ECO:0007669"/>
    <property type="project" value="UniProtKB-KW"/>
</dbReference>
<dbReference type="GO" id="GO:0003735">
    <property type="term" value="F:structural constituent of ribosome"/>
    <property type="evidence" value="ECO:0007669"/>
    <property type="project" value="InterPro"/>
</dbReference>
<comment type="function">
    <text evidence="5">One of the primary rRNA binding proteins, it binds directly to 16S rRNA central domain where it helps coordinate assembly of the platform of the 30S subunit.</text>
</comment>
<evidence type="ECO:0000313" key="8">
    <source>
        <dbReference type="Proteomes" id="UP000034264"/>
    </source>
</evidence>
<evidence type="ECO:0000256" key="6">
    <source>
        <dbReference type="RuleBase" id="RU003660"/>
    </source>
</evidence>
<gene>
    <name evidence="5" type="primary">rpsH</name>
    <name evidence="7" type="ORF">UX05_C0004G0103</name>
</gene>
<dbReference type="EMBL" id="LCKS01000004">
    <property type="protein sequence ID" value="KKU03094.1"/>
    <property type="molecule type" value="Genomic_DNA"/>
</dbReference>
<dbReference type="InterPro" id="IPR035987">
    <property type="entry name" value="Ribosomal_uS8_sf"/>
</dbReference>
<dbReference type="Proteomes" id="UP000034264">
    <property type="component" value="Unassembled WGS sequence"/>
</dbReference>
<comment type="caution">
    <text evidence="7">The sequence shown here is derived from an EMBL/GenBank/DDBJ whole genome shotgun (WGS) entry which is preliminary data.</text>
</comment>
<name>A0A0G1M4H2_9BACT</name>
<evidence type="ECO:0000256" key="4">
    <source>
        <dbReference type="ARBA" id="ARBA00035258"/>
    </source>
</evidence>
<sequence>MVNDPLSDLISRIKNGYRANLTEVRLPWSRVKENVVRVLAEQKLVEKCDKQKDELVVKLQYEGKTPALTDIRRVSRPGVRIYAGVKKLPRVLGGLGINILSTPQGVMADKQAKKLHVGGEIIAQAW</sequence>
<dbReference type="GO" id="GO:1990904">
    <property type="term" value="C:ribonucleoprotein complex"/>
    <property type="evidence" value="ECO:0007669"/>
    <property type="project" value="UniProtKB-KW"/>
</dbReference>